<evidence type="ECO:0000313" key="2">
    <source>
        <dbReference type="EMBL" id="MBO1750887.1"/>
    </source>
</evidence>
<dbReference type="RefSeq" id="WP_208054497.1">
    <property type="nucleotide sequence ID" value="NZ_JAGEMK010000001.1"/>
</dbReference>
<dbReference type="AlphaFoldDB" id="A0A939LT70"/>
<reference evidence="2" key="1">
    <citation type="submission" date="2021-03" db="EMBL/GenBank/DDBJ databases">
        <title>Actinotalea soli sp. nov., isolated from soil.</title>
        <authorList>
            <person name="Ping W."/>
            <person name="Zhang J."/>
        </authorList>
    </citation>
    <scope>NUCLEOTIDE SEQUENCE</scope>
    <source>
        <strain evidence="2">BY-33</strain>
    </source>
</reference>
<proteinExistence type="predicted"/>
<sequence length="52" mass="5570">MLLSLVLVALLALLLLGVVAAVVRAVHHDGYGLRPPPRSHLPWDGPPPTSWP</sequence>
<gene>
    <name evidence="2" type="ORF">J4G33_03635</name>
</gene>
<comment type="caution">
    <text evidence="2">The sequence shown here is derived from an EMBL/GenBank/DDBJ whole genome shotgun (WGS) entry which is preliminary data.</text>
</comment>
<name>A0A939LT70_9CELL</name>
<evidence type="ECO:0000313" key="3">
    <source>
        <dbReference type="Proteomes" id="UP000664209"/>
    </source>
</evidence>
<organism evidence="2 3">
    <name type="scientific">Actinotalea soli</name>
    <dbReference type="NCBI Taxonomy" id="2819234"/>
    <lineage>
        <taxon>Bacteria</taxon>
        <taxon>Bacillati</taxon>
        <taxon>Actinomycetota</taxon>
        <taxon>Actinomycetes</taxon>
        <taxon>Micrococcales</taxon>
        <taxon>Cellulomonadaceae</taxon>
        <taxon>Actinotalea</taxon>
    </lineage>
</organism>
<feature type="compositionally biased region" description="Pro residues" evidence="1">
    <location>
        <begin position="34"/>
        <end position="52"/>
    </location>
</feature>
<protein>
    <submittedName>
        <fullName evidence="2">Uncharacterized protein</fullName>
    </submittedName>
</protein>
<keyword evidence="3" id="KW-1185">Reference proteome</keyword>
<dbReference type="EMBL" id="JAGEMK010000001">
    <property type="protein sequence ID" value="MBO1750887.1"/>
    <property type="molecule type" value="Genomic_DNA"/>
</dbReference>
<evidence type="ECO:0000256" key="1">
    <source>
        <dbReference type="SAM" id="MobiDB-lite"/>
    </source>
</evidence>
<feature type="region of interest" description="Disordered" evidence="1">
    <location>
        <begin position="29"/>
        <end position="52"/>
    </location>
</feature>
<accession>A0A939LT70</accession>
<dbReference type="Proteomes" id="UP000664209">
    <property type="component" value="Unassembled WGS sequence"/>
</dbReference>